<evidence type="ECO:0000313" key="2">
    <source>
        <dbReference type="Proteomes" id="UP000886520"/>
    </source>
</evidence>
<dbReference type="AlphaFoldDB" id="A0A9D4U9I3"/>
<organism evidence="1 2">
    <name type="scientific">Adiantum capillus-veneris</name>
    <name type="common">Maidenhair fern</name>
    <dbReference type="NCBI Taxonomy" id="13818"/>
    <lineage>
        <taxon>Eukaryota</taxon>
        <taxon>Viridiplantae</taxon>
        <taxon>Streptophyta</taxon>
        <taxon>Embryophyta</taxon>
        <taxon>Tracheophyta</taxon>
        <taxon>Polypodiopsida</taxon>
        <taxon>Polypodiidae</taxon>
        <taxon>Polypodiales</taxon>
        <taxon>Pteridineae</taxon>
        <taxon>Pteridaceae</taxon>
        <taxon>Vittarioideae</taxon>
        <taxon>Adiantum</taxon>
    </lineage>
</organism>
<name>A0A9D4U9I3_ADICA</name>
<dbReference type="EMBL" id="JABFUD020000021">
    <property type="protein sequence ID" value="KAI5063483.1"/>
    <property type="molecule type" value="Genomic_DNA"/>
</dbReference>
<sequence length="99" mass="11103">MVSLGECSRVVPLSLTPIHNRLAVHEPSPTKATWSLDFKISEQDKAGEKDLIVEGDDSRLDEKVRSMEAGDPRTLDKATTLASKKKDSMRKLLLYQQIH</sequence>
<accession>A0A9D4U9I3</accession>
<dbReference type="OrthoDB" id="1862401at2759"/>
<protein>
    <submittedName>
        <fullName evidence="1">Uncharacterized protein</fullName>
    </submittedName>
</protein>
<gene>
    <name evidence="1" type="ORF">GOP47_0022030</name>
</gene>
<comment type="caution">
    <text evidence="1">The sequence shown here is derived from an EMBL/GenBank/DDBJ whole genome shotgun (WGS) entry which is preliminary data.</text>
</comment>
<proteinExistence type="predicted"/>
<evidence type="ECO:0000313" key="1">
    <source>
        <dbReference type="EMBL" id="KAI5063483.1"/>
    </source>
</evidence>
<dbReference type="Proteomes" id="UP000886520">
    <property type="component" value="Chromosome 21"/>
</dbReference>
<reference evidence="1" key="1">
    <citation type="submission" date="2021-01" db="EMBL/GenBank/DDBJ databases">
        <title>Adiantum capillus-veneris genome.</title>
        <authorList>
            <person name="Fang Y."/>
            <person name="Liao Q."/>
        </authorList>
    </citation>
    <scope>NUCLEOTIDE SEQUENCE</scope>
    <source>
        <strain evidence="1">H3</strain>
        <tissue evidence="1">Leaf</tissue>
    </source>
</reference>
<keyword evidence="2" id="KW-1185">Reference proteome</keyword>